<evidence type="ECO:0000259" key="1">
    <source>
        <dbReference type="Pfam" id="PF04389"/>
    </source>
</evidence>
<dbReference type="InterPro" id="IPR045175">
    <property type="entry name" value="M28_fam"/>
</dbReference>
<evidence type="ECO:0000313" key="2">
    <source>
        <dbReference type="EMBL" id="MCW3788775.1"/>
    </source>
</evidence>
<dbReference type="PANTHER" id="PTHR12147">
    <property type="entry name" value="METALLOPEPTIDASE M28 FAMILY MEMBER"/>
    <property type="match status" value="1"/>
</dbReference>
<proteinExistence type="predicted"/>
<dbReference type="AlphaFoldDB" id="A0AAE3SGR7"/>
<dbReference type="GO" id="GO:0006508">
    <property type="term" value="P:proteolysis"/>
    <property type="evidence" value="ECO:0007669"/>
    <property type="project" value="InterPro"/>
</dbReference>
<accession>A0AAE3SGR7</accession>
<sequence length="451" mass="51628">MYYSNQKNYRIIITVIILTIPYLLHSQASEKELKQHVIQLSSDKFEGRGINTNGIRYAEKYILTSIIQNKLNKVNNSYRQEFTINGWKISSPFIPTLIINNDTLQYINDFYALGNNSSDKSSLPVFSLNNPTIKNIDYNFALITDNINDTAKINTEFLKAILIENNDSLIFNQLIESNMIGNLDSINDYLYITNKNIPTYYLNKTTTDKFNKLITKTNNNIQLEFSPINKNTIINPSNILGMIKGLSDDSTIVLSAHFDHIGINHGKINPGANDNASGVSALLEIVRVLSSEETKPKYNILFAFFTAEEMGLYGSRYFTDNSPIPLKSIMANINLDMIGNKDPFHKDEPNFIYAYGPKETSSFLMNKIDSINKKTHYLKLDFFEQDSIMANRFLKMSDQANFIKSDIPALFLFNGLSPNYHKPIDTYRKLDYRKMKNVCNLTIDLIKDLVY</sequence>
<dbReference type="Pfam" id="PF04389">
    <property type="entry name" value="Peptidase_M28"/>
    <property type="match status" value="1"/>
</dbReference>
<gene>
    <name evidence="2" type="ORF">OM075_20055</name>
</gene>
<name>A0AAE3SGR7_9BACT</name>
<dbReference type="EMBL" id="JAPDPJ010000064">
    <property type="protein sequence ID" value="MCW3788775.1"/>
    <property type="molecule type" value="Genomic_DNA"/>
</dbReference>
<dbReference type="Proteomes" id="UP001209229">
    <property type="component" value="Unassembled WGS sequence"/>
</dbReference>
<dbReference type="InterPro" id="IPR007484">
    <property type="entry name" value="Peptidase_M28"/>
</dbReference>
<dbReference type="RefSeq" id="WP_301192332.1">
    <property type="nucleotide sequence ID" value="NZ_JAPDPJ010000064.1"/>
</dbReference>
<protein>
    <submittedName>
        <fullName evidence="2">M20/M25/M40 family metallo-hydrolase</fullName>
    </submittedName>
</protein>
<dbReference type="GO" id="GO:0008235">
    <property type="term" value="F:metalloexopeptidase activity"/>
    <property type="evidence" value="ECO:0007669"/>
    <property type="project" value="InterPro"/>
</dbReference>
<evidence type="ECO:0000313" key="3">
    <source>
        <dbReference type="Proteomes" id="UP001209229"/>
    </source>
</evidence>
<dbReference type="SUPFAM" id="SSF53187">
    <property type="entry name" value="Zn-dependent exopeptidases"/>
    <property type="match status" value="1"/>
</dbReference>
<dbReference type="PANTHER" id="PTHR12147:SF26">
    <property type="entry name" value="PEPTIDASE M28 DOMAIN-CONTAINING PROTEIN"/>
    <property type="match status" value="1"/>
</dbReference>
<comment type="caution">
    <text evidence="2">The sequence shown here is derived from an EMBL/GenBank/DDBJ whole genome shotgun (WGS) entry which is preliminary data.</text>
</comment>
<keyword evidence="3" id="KW-1185">Reference proteome</keyword>
<organism evidence="2 3">
    <name type="scientific">Plebeiibacterium sediminum</name>
    <dbReference type="NCBI Taxonomy" id="2992112"/>
    <lineage>
        <taxon>Bacteria</taxon>
        <taxon>Pseudomonadati</taxon>
        <taxon>Bacteroidota</taxon>
        <taxon>Bacteroidia</taxon>
        <taxon>Marinilabiliales</taxon>
        <taxon>Marinilabiliaceae</taxon>
        <taxon>Plebeiibacterium</taxon>
    </lineage>
</organism>
<dbReference type="Gene3D" id="3.40.630.10">
    <property type="entry name" value="Zn peptidases"/>
    <property type="match status" value="1"/>
</dbReference>
<feature type="domain" description="Peptidase M28" evidence="1">
    <location>
        <begin position="238"/>
        <end position="443"/>
    </location>
</feature>
<reference evidence="2" key="1">
    <citation type="submission" date="2022-10" db="EMBL/GenBank/DDBJ databases">
        <authorList>
            <person name="Yu W.X."/>
        </authorList>
    </citation>
    <scope>NUCLEOTIDE SEQUENCE</scope>
    <source>
        <strain evidence="2">AAT</strain>
    </source>
</reference>